<protein>
    <submittedName>
        <fullName evidence="1">Uncharacterized protein</fullName>
    </submittedName>
</protein>
<evidence type="ECO:0000313" key="1">
    <source>
        <dbReference type="EMBL" id="NDV31917.1"/>
    </source>
</evidence>
<dbReference type="InterPro" id="IPR032063">
    <property type="entry name" value="MavL-like"/>
</dbReference>
<organism evidence="1">
    <name type="scientific">Arcella intermedia</name>
    <dbReference type="NCBI Taxonomy" id="1963864"/>
    <lineage>
        <taxon>Eukaryota</taxon>
        <taxon>Amoebozoa</taxon>
        <taxon>Tubulinea</taxon>
        <taxon>Elardia</taxon>
        <taxon>Arcellinida</taxon>
        <taxon>Sphaerothecina</taxon>
        <taxon>Arcellidae</taxon>
        <taxon>Arcella</taxon>
    </lineage>
</organism>
<accession>A0A6B2L4W1</accession>
<proteinExistence type="predicted"/>
<sequence length="400" mass="46218">MHHKVKLLIEKFLNVKRHFGTAKEKKIYEGMNFEDFIVRILKKRPLVFFGSSDMTLLRDVNDLGSMFPTEAWSRVGSEHEDDEITITEYMTYDEILIAALIGVSVPTFFINNGDRSNCSRKDDDGEYEREGIYVGLSGARFERRDKMESILMLLTEKNTTKESGYGKDADPNNPLTQLLRTWAETYEEGDPDHKSFYFPTYTEVKEQYLTNEAFKKKFHHHAPSNRPDIFFNIAVYKKRLALSILPFLLDADKRAQEQNKKAYLHVVGLGLGVWQIVPEQATWMLETYKELLMNHQDKLTHIHTVDFSWFPDNARSQVGIEHSVKNVVFSKRNPAEPLKDKNLLLVAMYAWDGNAFPGNEYWRGMLQASGDPAAACCSTISELQNPYINEEFVKTIIPYQ</sequence>
<dbReference type="Pfam" id="PF16062">
    <property type="entry name" value="MavL-like"/>
    <property type="match status" value="1"/>
</dbReference>
<name>A0A6B2L4W1_9EUKA</name>
<dbReference type="AlphaFoldDB" id="A0A6B2L4W1"/>
<reference evidence="1" key="1">
    <citation type="journal article" date="2020" name="J. Eukaryot. Microbiol.">
        <title>De novo Sequencing, Assembly and Annotation of the Transcriptome for the Free-Living Testate Amoeba Arcella intermedia.</title>
        <authorList>
            <person name="Ribeiro G.M."/>
            <person name="Porfirio-Sousa A.L."/>
            <person name="Maurer-Alcala X.X."/>
            <person name="Katz L.A."/>
            <person name="Lahr D.J.G."/>
        </authorList>
    </citation>
    <scope>NUCLEOTIDE SEQUENCE</scope>
</reference>
<dbReference type="EMBL" id="GIBP01002948">
    <property type="protein sequence ID" value="NDV31917.1"/>
    <property type="molecule type" value="Transcribed_RNA"/>
</dbReference>